<organism evidence="2">
    <name type="scientific">Planktothricoides sp. SpSt-374</name>
    <dbReference type="NCBI Taxonomy" id="2282167"/>
    <lineage>
        <taxon>Bacteria</taxon>
        <taxon>Bacillati</taxon>
        <taxon>Cyanobacteriota</taxon>
        <taxon>Cyanophyceae</taxon>
        <taxon>Oscillatoriophycideae</taxon>
        <taxon>Oscillatoriales</taxon>
        <taxon>Oscillatoriaceae</taxon>
        <taxon>Planktothricoides</taxon>
    </lineage>
</organism>
<gene>
    <name evidence="2" type="ORF">ENR15_23745</name>
</gene>
<dbReference type="EMBL" id="DSPX01000248">
    <property type="protein sequence ID" value="HGG03569.1"/>
    <property type="molecule type" value="Genomic_DNA"/>
</dbReference>
<dbReference type="PIRSF" id="PIRSF033239">
    <property type="entry name" value="ExoD"/>
    <property type="match status" value="1"/>
</dbReference>
<dbReference type="Pfam" id="PF06055">
    <property type="entry name" value="ExoD"/>
    <property type="match status" value="1"/>
</dbReference>
<dbReference type="PANTHER" id="PTHR41795">
    <property type="entry name" value="EXOPOLYSACCHARIDE SYNTHESIS PROTEIN"/>
    <property type="match status" value="1"/>
</dbReference>
<keyword evidence="1" id="KW-0472">Membrane</keyword>
<feature type="transmembrane region" description="Helical" evidence="1">
    <location>
        <begin position="59"/>
        <end position="79"/>
    </location>
</feature>
<dbReference type="AlphaFoldDB" id="A0A7C3ZZI6"/>
<evidence type="ECO:0000256" key="1">
    <source>
        <dbReference type="SAM" id="Phobius"/>
    </source>
</evidence>
<proteinExistence type="predicted"/>
<accession>A0A7C3ZZI6</accession>
<feature type="transmembrane region" description="Helical" evidence="1">
    <location>
        <begin position="35"/>
        <end position="53"/>
    </location>
</feature>
<keyword evidence="1" id="KW-0812">Transmembrane</keyword>
<keyword evidence="1" id="KW-1133">Transmembrane helix</keyword>
<comment type="caution">
    <text evidence="2">The sequence shown here is derived from an EMBL/GenBank/DDBJ whole genome shotgun (WGS) entry which is preliminary data.</text>
</comment>
<reference evidence="2" key="1">
    <citation type="journal article" date="2020" name="mSystems">
        <title>Genome- and Community-Level Interaction Insights into Carbon Utilization and Element Cycling Functions of Hydrothermarchaeota in Hydrothermal Sediment.</title>
        <authorList>
            <person name="Zhou Z."/>
            <person name="Liu Y."/>
            <person name="Xu W."/>
            <person name="Pan J."/>
            <person name="Luo Z.H."/>
            <person name="Li M."/>
        </authorList>
    </citation>
    <scope>NUCLEOTIDE SEQUENCE [LARGE SCALE GENOMIC DNA]</scope>
    <source>
        <strain evidence="2">SpSt-374</strain>
    </source>
</reference>
<name>A0A7C3ZZI6_9CYAN</name>
<sequence>MARLSAELQRYFFAEDCPPQVKLADILQLAGERTFGFLFVLLSVPSALPLPAAGYSTPFAIVMFMLALQLMTGATKPWLPARMLNSSMALTKVQWFLKAAMPWLQRMEVVCRPRLTFICTGRLGRAAIGLAVALMSIFMMMPIPGTNTVPSLGVLTAGFGLLDDDGAITLAGLVICVLGFAFSGSILIALSMGAPTVVDYLKQWLVK</sequence>
<dbReference type="InterPro" id="IPR010331">
    <property type="entry name" value="ExoD"/>
</dbReference>
<feature type="transmembrane region" description="Helical" evidence="1">
    <location>
        <begin position="123"/>
        <end position="143"/>
    </location>
</feature>
<evidence type="ECO:0000313" key="2">
    <source>
        <dbReference type="EMBL" id="HGG03569.1"/>
    </source>
</evidence>
<feature type="transmembrane region" description="Helical" evidence="1">
    <location>
        <begin position="167"/>
        <end position="190"/>
    </location>
</feature>
<dbReference type="PANTHER" id="PTHR41795:SF1">
    <property type="entry name" value="EXOPOLYSACCHARIDE SYNTHESIS PROTEIN"/>
    <property type="match status" value="1"/>
</dbReference>
<protein>
    <submittedName>
        <fullName evidence="2">Exopolysaccharide biosynthesis protein</fullName>
    </submittedName>
</protein>